<name>A0A0B6XYB9_9EUPU</name>
<gene>
    <name evidence="1" type="primary">ORF6278</name>
</gene>
<accession>A0A0B6XYB9</accession>
<evidence type="ECO:0000313" key="1">
    <source>
        <dbReference type="EMBL" id="CEK49067.1"/>
    </source>
</evidence>
<dbReference type="EMBL" id="HACG01002202">
    <property type="protein sequence ID" value="CEK49067.1"/>
    <property type="molecule type" value="Transcribed_RNA"/>
</dbReference>
<protein>
    <recommendedName>
        <fullName evidence="2">RNase H type-1 domain-containing protein</fullName>
    </recommendedName>
</protein>
<proteinExistence type="predicted"/>
<evidence type="ECO:0008006" key="2">
    <source>
        <dbReference type="Google" id="ProtNLM"/>
    </source>
</evidence>
<sequence>MTRLYTSGHAGVQGNEHADFLENNVLIQAGRRRTDSISSMRGTLIYVMWVSL</sequence>
<reference evidence="1" key="1">
    <citation type="submission" date="2014-12" db="EMBL/GenBank/DDBJ databases">
        <title>Insight into the proteome of Arion vulgaris.</title>
        <authorList>
            <person name="Aradska J."/>
            <person name="Bulat T."/>
            <person name="Smidak R."/>
            <person name="Sarate P."/>
            <person name="Gangsoo J."/>
            <person name="Sialana F."/>
            <person name="Bilban M."/>
            <person name="Lubec G."/>
        </authorList>
    </citation>
    <scope>NUCLEOTIDE SEQUENCE</scope>
    <source>
        <tissue evidence="1">Skin</tissue>
    </source>
</reference>
<dbReference type="AlphaFoldDB" id="A0A0B6XYB9"/>
<organism evidence="1">
    <name type="scientific">Arion vulgaris</name>
    <dbReference type="NCBI Taxonomy" id="1028688"/>
    <lineage>
        <taxon>Eukaryota</taxon>
        <taxon>Metazoa</taxon>
        <taxon>Spiralia</taxon>
        <taxon>Lophotrochozoa</taxon>
        <taxon>Mollusca</taxon>
        <taxon>Gastropoda</taxon>
        <taxon>Heterobranchia</taxon>
        <taxon>Euthyneura</taxon>
        <taxon>Panpulmonata</taxon>
        <taxon>Eupulmonata</taxon>
        <taxon>Stylommatophora</taxon>
        <taxon>Helicina</taxon>
        <taxon>Arionoidea</taxon>
        <taxon>Arionidae</taxon>
        <taxon>Arion</taxon>
    </lineage>
</organism>
<feature type="non-terminal residue" evidence="1">
    <location>
        <position position="52"/>
    </location>
</feature>